<reference evidence="1 2" key="1">
    <citation type="submission" date="2019-06" db="EMBL/GenBank/DDBJ databases">
        <title>Flavibacter putida gen. nov., sp. nov., a novel marine bacterium of the family Flavobacteriaceae isolated from coastal seawater.</title>
        <authorList>
            <person name="Feng X."/>
        </authorList>
    </citation>
    <scope>NUCLEOTIDE SEQUENCE [LARGE SCALE GENOMIC DNA]</scope>
    <source>
        <strain evidence="1 2">PLHSN227</strain>
    </source>
</reference>
<evidence type="ECO:0000313" key="2">
    <source>
        <dbReference type="Proteomes" id="UP000317169"/>
    </source>
</evidence>
<sequence>MPKDYKKTPIFINNYNRLETLQQLLNSLETRGYTNLHILDNQSTYPPLVEFYKKTDYHVHFLKKNYGSKALWKSGLWFKYMHSYFVYTDSDVVPVEECPADFLNYFYSLLKKHPQVHKVGFSLKLDDLPDTFKNKEKVIEWEKNYYNKTLEKNVYLAPIDTTFALYRPFSKAGKRSGATPIVRTGFPYQARHLPWYVDSDNLSEEEKYYQKSIQTRTHWTRQH</sequence>
<organism evidence="1 2">
    <name type="scientific">Haloflavibacter putidus</name>
    <dbReference type="NCBI Taxonomy" id="2576776"/>
    <lineage>
        <taxon>Bacteria</taxon>
        <taxon>Pseudomonadati</taxon>
        <taxon>Bacteroidota</taxon>
        <taxon>Flavobacteriia</taxon>
        <taxon>Flavobacteriales</taxon>
        <taxon>Flavobacteriaceae</taxon>
        <taxon>Haloflavibacter</taxon>
    </lineage>
</organism>
<dbReference type="SUPFAM" id="SSF53448">
    <property type="entry name" value="Nucleotide-diphospho-sugar transferases"/>
    <property type="match status" value="1"/>
</dbReference>
<evidence type="ECO:0000313" key="1">
    <source>
        <dbReference type="EMBL" id="TQD40299.1"/>
    </source>
</evidence>
<name>A0A507ZSE8_9FLAO</name>
<dbReference type="Proteomes" id="UP000317169">
    <property type="component" value="Unassembled WGS sequence"/>
</dbReference>
<dbReference type="GO" id="GO:0016740">
    <property type="term" value="F:transferase activity"/>
    <property type="evidence" value="ECO:0007669"/>
    <property type="project" value="UniProtKB-KW"/>
</dbReference>
<keyword evidence="2" id="KW-1185">Reference proteome</keyword>
<accession>A0A507ZSE8</accession>
<dbReference type="InterPro" id="IPR029044">
    <property type="entry name" value="Nucleotide-diphossugar_trans"/>
</dbReference>
<keyword evidence="1" id="KW-0808">Transferase</keyword>
<dbReference type="OrthoDB" id="1666251at2"/>
<comment type="caution">
    <text evidence="1">The sequence shown here is derived from an EMBL/GenBank/DDBJ whole genome shotgun (WGS) entry which is preliminary data.</text>
</comment>
<protein>
    <submittedName>
        <fullName evidence="1">Glycosyltransferase family 2 protein</fullName>
    </submittedName>
</protein>
<proteinExistence type="predicted"/>
<dbReference type="CDD" id="cd00761">
    <property type="entry name" value="Glyco_tranf_GTA_type"/>
    <property type="match status" value="1"/>
</dbReference>
<dbReference type="EMBL" id="VIAR01000002">
    <property type="protein sequence ID" value="TQD40299.1"/>
    <property type="molecule type" value="Genomic_DNA"/>
</dbReference>
<dbReference type="Gene3D" id="3.90.550.10">
    <property type="entry name" value="Spore Coat Polysaccharide Biosynthesis Protein SpsA, Chain A"/>
    <property type="match status" value="1"/>
</dbReference>
<dbReference type="AlphaFoldDB" id="A0A507ZSE8"/>
<gene>
    <name evidence="1" type="ORF">FKR84_02565</name>
</gene>